<dbReference type="EMBL" id="CVRI01000066">
    <property type="protein sequence ID" value="CRL06181.1"/>
    <property type="molecule type" value="Genomic_DNA"/>
</dbReference>
<gene>
    <name evidence="1" type="ORF">CLUMA_CG019390</name>
</gene>
<keyword evidence="2" id="KW-1185">Reference proteome</keyword>
<dbReference type="AlphaFoldDB" id="A0A1J1J153"/>
<name>A0A1J1J153_9DIPT</name>
<reference evidence="1 2" key="1">
    <citation type="submission" date="2015-04" db="EMBL/GenBank/DDBJ databases">
        <authorList>
            <person name="Syromyatnikov M.Y."/>
            <person name="Popov V.N."/>
        </authorList>
    </citation>
    <scope>NUCLEOTIDE SEQUENCE [LARGE SCALE GENOMIC DNA]</scope>
</reference>
<evidence type="ECO:0000313" key="2">
    <source>
        <dbReference type="Proteomes" id="UP000183832"/>
    </source>
</evidence>
<evidence type="ECO:0000313" key="1">
    <source>
        <dbReference type="EMBL" id="CRL06181.1"/>
    </source>
</evidence>
<accession>A0A1J1J153</accession>
<dbReference type="Proteomes" id="UP000183832">
    <property type="component" value="Unassembled WGS sequence"/>
</dbReference>
<sequence length="61" mass="7000">MGKYQSKEFFRRVKVVFVAVLCCVLPALDFGKMLYQRRHLLPEKSHSGASLNFSNVCDVHV</sequence>
<proteinExistence type="predicted"/>
<organism evidence="1 2">
    <name type="scientific">Clunio marinus</name>
    <dbReference type="NCBI Taxonomy" id="568069"/>
    <lineage>
        <taxon>Eukaryota</taxon>
        <taxon>Metazoa</taxon>
        <taxon>Ecdysozoa</taxon>
        <taxon>Arthropoda</taxon>
        <taxon>Hexapoda</taxon>
        <taxon>Insecta</taxon>
        <taxon>Pterygota</taxon>
        <taxon>Neoptera</taxon>
        <taxon>Endopterygota</taxon>
        <taxon>Diptera</taxon>
        <taxon>Nematocera</taxon>
        <taxon>Chironomoidea</taxon>
        <taxon>Chironomidae</taxon>
        <taxon>Clunio</taxon>
    </lineage>
</organism>
<protein>
    <submittedName>
        <fullName evidence="1">CLUMA_CG019390, isoform A</fullName>
    </submittedName>
</protein>